<dbReference type="Proteomes" id="UP001054902">
    <property type="component" value="Unassembled WGS sequence"/>
</dbReference>
<evidence type="ECO:0000259" key="2">
    <source>
        <dbReference type="Pfam" id="PF05670"/>
    </source>
</evidence>
<dbReference type="EMBL" id="BLLK01000069">
    <property type="protein sequence ID" value="GFH60150.1"/>
    <property type="molecule type" value="Genomic_DNA"/>
</dbReference>
<keyword evidence="1" id="KW-0175">Coiled coil</keyword>
<dbReference type="AlphaFoldDB" id="A0AAD3DB58"/>
<accession>A0AAD3DB58</accession>
<name>A0AAD3DB58_9STRA</name>
<proteinExistence type="predicted"/>
<feature type="coiled-coil region" evidence="1">
    <location>
        <begin position="102"/>
        <end position="159"/>
    </location>
</feature>
<feature type="domain" description="NFACT RNA-binding" evidence="2">
    <location>
        <begin position="200"/>
        <end position="297"/>
    </location>
</feature>
<organism evidence="3 4">
    <name type="scientific">Chaetoceros tenuissimus</name>
    <dbReference type="NCBI Taxonomy" id="426638"/>
    <lineage>
        <taxon>Eukaryota</taxon>
        <taxon>Sar</taxon>
        <taxon>Stramenopiles</taxon>
        <taxon>Ochrophyta</taxon>
        <taxon>Bacillariophyta</taxon>
        <taxon>Coscinodiscophyceae</taxon>
        <taxon>Chaetocerotophycidae</taxon>
        <taxon>Chaetocerotales</taxon>
        <taxon>Chaetocerotaceae</taxon>
        <taxon>Chaetoceros</taxon>
    </lineage>
</organism>
<evidence type="ECO:0000256" key="1">
    <source>
        <dbReference type="SAM" id="Coils"/>
    </source>
</evidence>
<dbReference type="Pfam" id="PF05670">
    <property type="entry name" value="NFACT-R_1"/>
    <property type="match status" value="1"/>
</dbReference>
<gene>
    <name evidence="3" type="ORF">CTEN210_16626</name>
</gene>
<protein>
    <recommendedName>
        <fullName evidence="2">NFACT RNA-binding domain-containing protein</fullName>
    </recommendedName>
</protein>
<dbReference type="InterPro" id="IPR008532">
    <property type="entry name" value="NFACT_RNA-bd"/>
</dbReference>
<evidence type="ECO:0000313" key="3">
    <source>
        <dbReference type="EMBL" id="GFH60150.1"/>
    </source>
</evidence>
<comment type="caution">
    <text evidence="3">The sequence shown here is derived from an EMBL/GenBank/DDBJ whole genome shotgun (WGS) entry which is preliminary data.</text>
</comment>
<sequence>MLRVLSTSAFTALINLRSSGNGRARLIHHAAGTQPSIIKYYGKDIISKTALNGVLSKSIIMNSSRNRSSNRQSTRSSEPPFLTKNYLSGAIDEALYLQQEALDAIERNRKNIDESKRDEEKESRIEKRLLHLQQTMDKLIRLNNELEETKQNQSELELIADNMRTMGFTKILSQSSDNWKSRQDAKKEFGRPQGFEGPIFYSSLGVPILVGRMKAHKDDILRRAAQGSDLWFQVEDYNGSRVLLRSSLVPSAKHSKKCKQMAADIAATFSDWSDEFEDIPVMYTDSRKVAKRGGQAGKMKLKKSIGTITGRPASVADITKDIKL</sequence>
<reference evidence="3 4" key="1">
    <citation type="journal article" date="2021" name="Sci. Rep.">
        <title>The genome of the diatom Chaetoceros tenuissimus carries an ancient integrated fragment of an extant virus.</title>
        <authorList>
            <person name="Hongo Y."/>
            <person name="Kimura K."/>
            <person name="Takaki Y."/>
            <person name="Yoshida Y."/>
            <person name="Baba S."/>
            <person name="Kobayashi G."/>
            <person name="Nagasaki K."/>
            <person name="Hano T."/>
            <person name="Tomaru Y."/>
        </authorList>
    </citation>
    <scope>NUCLEOTIDE SEQUENCE [LARGE SCALE GENOMIC DNA]</scope>
    <source>
        <strain evidence="3 4">NIES-3715</strain>
    </source>
</reference>
<evidence type="ECO:0000313" key="4">
    <source>
        <dbReference type="Proteomes" id="UP001054902"/>
    </source>
</evidence>
<keyword evidence="4" id="KW-1185">Reference proteome</keyword>